<evidence type="ECO:0008006" key="3">
    <source>
        <dbReference type="Google" id="ProtNLM"/>
    </source>
</evidence>
<evidence type="ECO:0000313" key="1">
    <source>
        <dbReference type="EMBL" id="WOX58123.1"/>
    </source>
</evidence>
<name>A0AAX4FVZ4_9EURY</name>
<reference evidence="1 2" key="1">
    <citation type="submission" date="2023-10" db="EMBL/GenBank/DDBJ databases">
        <title>The complete genome sequence of Methanoculleus receptaculi DSM 18860.</title>
        <authorList>
            <person name="Lai S.-J."/>
            <person name="You Y.-T."/>
            <person name="Chen S.-C."/>
        </authorList>
    </citation>
    <scope>NUCLEOTIDE SEQUENCE [LARGE SCALE GENOMIC DNA]</scope>
    <source>
        <strain evidence="1 2">DSM 18860</strain>
    </source>
</reference>
<protein>
    <recommendedName>
        <fullName evidence="3">PepSY domain-containing protein</fullName>
    </recommendedName>
</protein>
<dbReference type="GeneID" id="85731977"/>
<keyword evidence="2" id="KW-1185">Reference proteome</keyword>
<proteinExistence type="predicted"/>
<dbReference type="PROSITE" id="PS51257">
    <property type="entry name" value="PROKAR_LIPOPROTEIN"/>
    <property type="match status" value="1"/>
</dbReference>
<dbReference type="AlphaFoldDB" id="A0AAX4FVZ4"/>
<dbReference type="EMBL" id="CP137642">
    <property type="protein sequence ID" value="WOX58123.1"/>
    <property type="molecule type" value="Genomic_DNA"/>
</dbReference>
<organism evidence="1 2">
    <name type="scientific">Methanoculleus receptaculi</name>
    <dbReference type="NCBI Taxonomy" id="394967"/>
    <lineage>
        <taxon>Archaea</taxon>
        <taxon>Methanobacteriati</taxon>
        <taxon>Methanobacteriota</taxon>
        <taxon>Stenosarchaea group</taxon>
        <taxon>Methanomicrobia</taxon>
        <taxon>Methanomicrobiales</taxon>
        <taxon>Methanomicrobiaceae</taxon>
        <taxon>Methanoculleus</taxon>
    </lineage>
</organism>
<accession>A0AAX4FVZ4</accession>
<evidence type="ECO:0000313" key="2">
    <source>
        <dbReference type="Proteomes" id="UP001305652"/>
    </source>
</evidence>
<gene>
    <name evidence="1" type="ORF">R6Y96_02430</name>
</gene>
<dbReference type="Proteomes" id="UP001305652">
    <property type="component" value="Chromosome"/>
</dbReference>
<dbReference type="RefSeq" id="WP_318621931.1">
    <property type="nucleotide sequence ID" value="NZ_CP137642.1"/>
</dbReference>
<sequence length="187" mass="19797">MRPVGRVLALFAAVCIFCTASGCLDTSTTPSEGGGITAVDLPEPERLTLAEALAELDLLGAEGGLNVTGASLHQVLGNRVDLEGRAYSWTLGLLDADGARWLILGATGWQEVSLPAPIPEEELNMTELLAPEEIFAMHEDGIRAAMERLNTNTVDIVLAEGVYTVTARSETGMETLAFRADTGEVVI</sequence>
<dbReference type="KEGG" id="mrc:R6Y96_02430"/>